<sequence>MEYGDDADMVIWESSQAVTVKQILADAPVAPPPLPIQPIIHTTVHSHGVKRKRWQDQDASTPSSAKTLDLIQQVSRSLGSHHPTNTRRTRIASAGALILGPAVKSKAMPPPRMFTESLSAGTSLDSINTPEPGQLHSESSSDSNSTPCPSTPPPRNAQLAARPATEPTITISALINRQESPELDVEAPPSPAKPVLSIRTNCTPCIARVDESAFSSRSNTSESVKTAISATSTGSVVSNAWPTSPATPLPRAATPIIDLSPTPSPEPEIIPPSPPQPHDPPKPSAPVLPPVRPSRSITDPVHAQPAPPTLLSTQHTRSEPFRPPTQQFRPPTQQFRPPTQNPASRPPTQQHPRTFPSSQTRLGLGALGTGYTNANRPFRVPNKGKTASLTITALPRRTGTECVKSNSVGSSKMINGTGNPDRVGATASKADMGEKGKERAKLPTSPTKSRTSPTKRKGSTLNQLSFTSIPPSPSRKKENLASGSENAKSRTKRDVPKKPSSPTPVSRPTTRATPARSSVSTRTNSNSRYREPESEDCYISDEDFDSAVVDADMARWDW</sequence>
<dbReference type="AlphaFoldDB" id="A0A5N5QGS5"/>
<reference evidence="2 3" key="1">
    <citation type="journal article" date="2019" name="Fungal Biol. Biotechnol.">
        <title>Draft genome sequence of fastidious pathogen Ceratobasidium theobromae, which causes vascular-streak dieback in Theobroma cacao.</title>
        <authorList>
            <person name="Ali S.S."/>
            <person name="Asman A."/>
            <person name="Shao J."/>
            <person name="Firmansyah A.P."/>
            <person name="Susilo A.W."/>
            <person name="Rosmana A."/>
            <person name="McMahon P."/>
            <person name="Junaid M."/>
            <person name="Guest D."/>
            <person name="Kheng T.Y."/>
            <person name="Meinhardt L.W."/>
            <person name="Bailey B.A."/>
        </authorList>
    </citation>
    <scope>NUCLEOTIDE SEQUENCE [LARGE SCALE GENOMIC DNA]</scope>
    <source>
        <strain evidence="2 3">CT2</strain>
    </source>
</reference>
<feature type="compositionally biased region" description="Polar residues" evidence="1">
    <location>
        <begin position="403"/>
        <end position="418"/>
    </location>
</feature>
<name>A0A5N5QGS5_9AGAM</name>
<gene>
    <name evidence="2" type="ORF">CTheo_5603</name>
</gene>
<feature type="compositionally biased region" description="Pro residues" evidence="1">
    <location>
        <begin position="262"/>
        <end position="292"/>
    </location>
</feature>
<keyword evidence="3" id="KW-1185">Reference proteome</keyword>
<proteinExistence type="predicted"/>
<protein>
    <submittedName>
        <fullName evidence="2">Uncharacterized protein</fullName>
    </submittedName>
</protein>
<feature type="compositionally biased region" description="Low complexity" evidence="1">
    <location>
        <begin position="498"/>
        <end position="527"/>
    </location>
</feature>
<comment type="caution">
    <text evidence="2">The sequence shown here is derived from an EMBL/GenBank/DDBJ whole genome shotgun (WGS) entry which is preliminary data.</text>
</comment>
<dbReference type="Proteomes" id="UP000383932">
    <property type="component" value="Unassembled WGS sequence"/>
</dbReference>
<evidence type="ECO:0000313" key="2">
    <source>
        <dbReference type="EMBL" id="KAB5590962.1"/>
    </source>
</evidence>
<accession>A0A5N5QGS5</accession>
<feature type="region of interest" description="Disordered" evidence="1">
    <location>
        <begin position="397"/>
        <end position="538"/>
    </location>
</feature>
<feature type="compositionally biased region" description="Low complexity" evidence="1">
    <location>
        <begin position="137"/>
        <end position="148"/>
    </location>
</feature>
<feature type="region of interest" description="Disordered" evidence="1">
    <location>
        <begin position="213"/>
        <end position="383"/>
    </location>
</feature>
<feature type="compositionally biased region" description="Polar residues" evidence="1">
    <location>
        <begin position="459"/>
        <end position="469"/>
    </location>
</feature>
<feature type="compositionally biased region" description="Low complexity" evidence="1">
    <location>
        <begin position="324"/>
        <end position="338"/>
    </location>
</feature>
<feature type="compositionally biased region" description="Polar residues" evidence="1">
    <location>
        <begin position="341"/>
        <end position="361"/>
    </location>
</feature>
<evidence type="ECO:0000256" key="1">
    <source>
        <dbReference type="SAM" id="MobiDB-lite"/>
    </source>
</evidence>
<evidence type="ECO:0000313" key="3">
    <source>
        <dbReference type="Proteomes" id="UP000383932"/>
    </source>
</evidence>
<feature type="compositionally biased region" description="Polar residues" evidence="1">
    <location>
        <begin position="116"/>
        <end position="131"/>
    </location>
</feature>
<feature type="compositionally biased region" description="Polar residues" evidence="1">
    <location>
        <begin position="213"/>
        <end position="246"/>
    </location>
</feature>
<organism evidence="2 3">
    <name type="scientific">Ceratobasidium theobromae</name>
    <dbReference type="NCBI Taxonomy" id="1582974"/>
    <lineage>
        <taxon>Eukaryota</taxon>
        <taxon>Fungi</taxon>
        <taxon>Dikarya</taxon>
        <taxon>Basidiomycota</taxon>
        <taxon>Agaricomycotina</taxon>
        <taxon>Agaricomycetes</taxon>
        <taxon>Cantharellales</taxon>
        <taxon>Ceratobasidiaceae</taxon>
        <taxon>Ceratobasidium</taxon>
    </lineage>
</organism>
<dbReference type="OrthoDB" id="3242344at2759"/>
<feature type="compositionally biased region" description="Low complexity" evidence="1">
    <location>
        <begin position="443"/>
        <end position="452"/>
    </location>
</feature>
<dbReference type="EMBL" id="SSOP01000133">
    <property type="protein sequence ID" value="KAB5590962.1"/>
    <property type="molecule type" value="Genomic_DNA"/>
</dbReference>
<feature type="region of interest" description="Disordered" evidence="1">
    <location>
        <begin position="102"/>
        <end position="163"/>
    </location>
</feature>
<feature type="compositionally biased region" description="Basic and acidic residues" evidence="1">
    <location>
        <begin position="431"/>
        <end position="441"/>
    </location>
</feature>